<feature type="chain" id="PRO_5033463844" description="CUE domain-containing protein" evidence="1">
    <location>
        <begin position="24"/>
        <end position="156"/>
    </location>
</feature>
<feature type="domain" description="CUE" evidence="2">
    <location>
        <begin position="47"/>
        <end position="89"/>
    </location>
</feature>
<name>A0A507CI24_9FUNG</name>
<evidence type="ECO:0000313" key="3">
    <source>
        <dbReference type="EMBL" id="TPX37806.1"/>
    </source>
</evidence>
<dbReference type="VEuPathDB" id="FungiDB:SeMB42_g02725"/>
<reference evidence="5 6" key="1">
    <citation type="journal article" date="2019" name="Sci. Rep.">
        <title>Comparative genomics of chytrid fungi reveal insights into the obligate biotrophic and pathogenic lifestyle of Synchytrium endobioticum.</title>
        <authorList>
            <person name="van de Vossenberg B.T.L.H."/>
            <person name="Warris S."/>
            <person name="Nguyen H.D.T."/>
            <person name="van Gent-Pelzer M.P.E."/>
            <person name="Joly D.L."/>
            <person name="van de Geest H.C."/>
            <person name="Bonants P.J.M."/>
            <person name="Smith D.S."/>
            <person name="Levesque C.A."/>
            <person name="van der Lee T.A.J."/>
        </authorList>
    </citation>
    <scope>NUCLEOTIDE SEQUENCE [LARGE SCALE GENOMIC DNA]</scope>
    <source>
        <strain evidence="3 6">LEV6574</strain>
        <strain evidence="4 5">MB42</strain>
    </source>
</reference>
<dbReference type="SMART" id="SM00546">
    <property type="entry name" value="CUE"/>
    <property type="match status" value="1"/>
</dbReference>
<evidence type="ECO:0000256" key="1">
    <source>
        <dbReference type="SAM" id="SignalP"/>
    </source>
</evidence>
<dbReference type="Proteomes" id="UP000320475">
    <property type="component" value="Unassembled WGS sequence"/>
</dbReference>
<dbReference type="EMBL" id="QEAM01000636">
    <property type="protein sequence ID" value="TPX37806.1"/>
    <property type="molecule type" value="Genomic_DNA"/>
</dbReference>
<dbReference type="CDD" id="cd14376">
    <property type="entry name" value="CUE_AUP1_AMFR_like"/>
    <property type="match status" value="1"/>
</dbReference>
<dbReference type="STRING" id="286115.A0A507CI24"/>
<dbReference type="Pfam" id="PF02845">
    <property type="entry name" value="CUE"/>
    <property type="match status" value="1"/>
</dbReference>
<proteinExistence type="predicted"/>
<evidence type="ECO:0000313" key="4">
    <source>
        <dbReference type="EMBL" id="TPX49117.1"/>
    </source>
</evidence>
<dbReference type="OrthoDB" id="2133628at2759"/>
<evidence type="ECO:0000259" key="2">
    <source>
        <dbReference type="PROSITE" id="PS51140"/>
    </source>
</evidence>
<dbReference type="Proteomes" id="UP000317494">
    <property type="component" value="Unassembled WGS sequence"/>
</dbReference>
<dbReference type="GO" id="GO:0043130">
    <property type="term" value="F:ubiquitin binding"/>
    <property type="evidence" value="ECO:0007669"/>
    <property type="project" value="InterPro"/>
</dbReference>
<organism evidence="3 6">
    <name type="scientific">Synchytrium endobioticum</name>
    <dbReference type="NCBI Taxonomy" id="286115"/>
    <lineage>
        <taxon>Eukaryota</taxon>
        <taxon>Fungi</taxon>
        <taxon>Fungi incertae sedis</taxon>
        <taxon>Chytridiomycota</taxon>
        <taxon>Chytridiomycota incertae sedis</taxon>
        <taxon>Chytridiomycetes</taxon>
        <taxon>Synchytriales</taxon>
        <taxon>Synchytriaceae</taxon>
        <taxon>Synchytrium</taxon>
    </lineage>
</organism>
<sequence>MDAFGAAILAIVFILLLRLFTRSTPLRPQPIPPHSTSHLPAPRPHPVDEQVVHSLASMFPGIPADAIRDDLSRTGNAENTIDNVLNGTIHVAPAPSQGPSAISSTVKELLKLPLPDDVKADWCTTPEEREKHLRNRKAQMLHEARQKFLTKQPQSS</sequence>
<protein>
    <recommendedName>
        <fullName evidence="2">CUE domain-containing protein</fullName>
    </recommendedName>
</protein>
<evidence type="ECO:0000313" key="5">
    <source>
        <dbReference type="Proteomes" id="UP000317494"/>
    </source>
</evidence>
<dbReference type="AlphaFoldDB" id="A0A507CI24"/>
<keyword evidence="1" id="KW-0732">Signal</keyword>
<keyword evidence="5" id="KW-1185">Reference proteome</keyword>
<dbReference type="EMBL" id="QEAN01000088">
    <property type="protein sequence ID" value="TPX49117.1"/>
    <property type="molecule type" value="Genomic_DNA"/>
</dbReference>
<accession>A0A507CI24</accession>
<gene>
    <name evidence="3" type="ORF">SeLEV6574_g07864</name>
    <name evidence="4" type="ORF">SeMB42_g02725</name>
</gene>
<feature type="signal peptide" evidence="1">
    <location>
        <begin position="1"/>
        <end position="23"/>
    </location>
</feature>
<dbReference type="Gene3D" id="1.10.8.10">
    <property type="entry name" value="DNA helicase RuvA subunit, C-terminal domain"/>
    <property type="match status" value="1"/>
</dbReference>
<dbReference type="PROSITE" id="PS51140">
    <property type="entry name" value="CUE"/>
    <property type="match status" value="1"/>
</dbReference>
<evidence type="ECO:0000313" key="6">
    <source>
        <dbReference type="Proteomes" id="UP000320475"/>
    </source>
</evidence>
<dbReference type="InterPro" id="IPR003892">
    <property type="entry name" value="CUE"/>
</dbReference>
<comment type="caution">
    <text evidence="3">The sequence shown here is derived from an EMBL/GenBank/DDBJ whole genome shotgun (WGS) entry which is preliminary data.</text>
</comment>